<dbReference type="InterPro" id="IPR005467">
    <property type="entry name" value="His_kinase_dom"/>
</dbReference>
<evidence type="ECO:0000256" key="1">
    <source>
        <dbReference type="ARBA" id="ARBA00000085"/>
    </source>
</evidence>
<evidence type="ECO:0000313" key="6">
    <source>
        <dbReference type="EMBL" id="TDG04583.1"/>
    </source>
</evidence>
<name>A0A4V2ZVD1_9BURK</name>
<dbReference type="EMBL" id="SMOD01000027">
    <property type="protein sequence ID" value="TDG04583.1"/>
    <property type="molecule type" value="Genomic_DNA"/>
</dbReference>
<dbReference type="InterPro" id="IPR004358">
    <property type="entry name" value="Sig_transdc_His_kin-like_C"/>
</dbReference>
<sequence>MSEPSAVLVTVRDSGPGIAPENFKRLFEPFYTTKASGMGMGMGLSICRSIIEAHGGRLWARANVPCGAIFEFTVPVHPAVSL</sequence>
<evidence type="ECO:0000313" key="7">
    <source>
        <dbReference type="Proteomes" id="UP000295606"/>
    </source>
</evidence>
<accession>A0A4V2ZVD1</accession>
<comment type="caution">
    <text evidence="6">The sequence shown here is derived from an EMBL/GenBank/DDBJ whole genome shotgun (WGS) entry which is preliminary data.</text>
</comment>
<protein>
    <recommendedName>
        <fullName evidence="2">histidine kinase</fullName>
        <ecNumber evidence="2">2.7.13.3</ecNumber>
    </recommendedName>
</protein>
<evidence type="ECO:0000256" key="4">
    <source>
        <dbReference type="ARBA" id="ARBA00022777"/>
    </source>
</evidence>
<evidence type="ECO:0000256" key="3">
    <source>
        <dbReference type="ARBA" id="ARBA00022679"/>
    </source>
</evidence>
<reference evidence="6 7" key="1">
    <citation type="submission" date="2019-03" db="EMBL/GenBank/DDBJ databases">
        <title>Paraburkholderia sp. isolated from native Mimosa gymnas in Guartela State Park, Brazil.</title>
        <authorList>
            <person name="Paulitsch F."/>
            <person name="Hungria M."/>
            <person name="Delamuta J.R.M."/>
            <person name="Ribeiro R.A."/>
            <person name="Dall'Agnol R."/>
            <person name="Silva J.S.B."/>
        </authorList>
    </citation>
    <scope>NUCLEOTIDE SEQUENCE [LARGE SCALE GENOMIC DNA]</scope>
    <source>
        <strain evidence="6 7">CNPSo 3008</strain>
    </source>
</reference>
<comment type="catalytic activity">
    <reaction evidence="1">
        <text>ATP + protein L-histidine = ADP + protein N-phospho-L-histidine.</text>
        <dbReference type="EC" id="2.7.13.3"/>
    </reaction>
</comment>
<dbReference type="GO" id="GO:0009927">
    <property type="term" value="F:histidine phosphotransfer kinase activity"/>
    <property type="evidence" value="ECO:0007669"/>
    <property type="project" value="TreeGrafter"/>
</dbReference>
<dbReference type="InterPro" id="IPR003594">
    <property type="entry name" value="HATPase_dom"/>
</dbReference>
<organism evidence="6 7">
    <name type="scientific">Paraburkholderia guartelaensis</name>
    <dbReference type="NCBI Taxonomy" id="2546446"/>
    <lineage>
        <taxon>Bacteria</taxon>
        <taxon>Pseudomonadati</taxon>
        <taxon>Pseudomonadota</taxon>
        <taxon>Betaproteobacteria</taxon>
        <taxon>Burkholderiales</taxon>
        <taxon>Burkholderiaceae</taxon>
        <taxon>Paraburkholderia</taxon>
    </lineage>
</organism>
<keyword evidence="4 6" id="KW-0418">Kinase</keyword>
<gene>
    <name evidence="6" type="ORF">E1N52_29125</name>
</gene>
<dbReference type="InterPro" id="IPR036890">
    <property type="entry name" value="HATPase_C_sf"/>
</dbReference>
<dbReference type="Gene3D" id="3.30.565.10">
    <property type="entry name" value="Histidine kinase-like ATPase, C-terminal domain"/>
    <property type="match status" value="1"/>
</dbReference>
<dbReference type="GO" id="GO:0000155">
    <property type="term" value="F:phosphorelay sensor kinase activity"/>
    <property type="evidence" value="ECO:0007669"/>
    <property type="project" value="TreeGrafter"/>
</dbReference>
<dbReference type="EC" id="2.7.13.3" evidence="2"/>
<dbReference type="PROSITE" id="PS50109">
    <property type="entry name" value="HIS_KIN"/>
    <property type="match status" value="1"/>
</dbReference>
<dbReference type="PRINTS" id="PR00344">
    <property type="entry name" value="BCTRLSENSOR"/>
</dbReference>
<evidence type="ECO:0000259" key="5">
    <source>
        <dbReference type="PROSITE" id="PS50109"/>
    </source>
</evidence>
<dbReference type="OrthoDB" id="8872837at2"/>
<dbReference type="SUPFAM" id="SSF55874">
    <property type="entry name" value="ATPase domain of HSP90 chaperone/DNA topoisomerase II/histidine kinase"/>
    <property type="match status" value="1"/>
</dbReference>
<dbReference type="SMART" id="SM00387">
    <property type="entry name" value="HATPase_c"/>
    <property type="match status" value="1"/>
</dbReference>
<dbReference type="Pfam" id="PF02518">
    <property type="entry name" value="HATPase_c"/>
    <property type="match status" value="1"/>
</dbReference>
<dbReference type="Proteomes" id="UP000295606">
    <property type="component" value="Unassembled WGS sequence"/>
</dbReference>
<dbReference type="GO" id="GO:0005886">
    <property type="term" value="C:plasma membrane"/>
    <property type="evidence" value="ECO:0007669"/>
    <property type="project" value="TreeGrafter"/>
</dbReference>
<evidence type="ECO:0000256" key="2">
    <source>
        <dbReference type="ARBA" id="ARBA00012438"/>
    </source>
</evidence>
<dbReference type="AlphaFoldDB" id="A0A4V2ZVD1"/>
<proteinExistence type="predicted"/>
<dbReference type="PANTHER" id="PTHR43047">
    <property type="entry name" value="TWO-COMPONENT HISTIDINE PROTEIN KINASE"/>
    <property type="match status" value="1"/>
</dbReference>
<keyword evidence="3" id="KW-0808">Transferase</keyword>
<feature type="domain" description="Histidine kinase" evidence="5">
    <location>
        <begin position="1"/>
        <end position="78"/>
    </location>
</feature>
<dbReference type="PANTHER" id="PTHR43047:SF72">
    <property type="entry name" value="OSMOSENSING HISTIDINE PROTEIN KINASE SLN1"/>
    <property type="match status" value="1"/>
</dbReference>